<evidence type="ECO:0000313" key="7">
    <source>
        <dbReference type="EMBL" id="PZX16745.1"/>
    </source>
</evidence>
<dbReference type="RefSeq" id="WP_111445618.1">
    <property type="nucleotide sequence ID" value="NZ_QKZK01000012.1"/>
</dbReference>
<feature type="domain" description="RecX second three-helical" evidence="6">
    <location>
        <begin position="57"/>
        <end position="98"/>
    </location>
</feature>
<protein>
    <recommendedName>
        <fullName evidence="3 5">Regulatory protein RecX</fullName>
    </recommendedName>
</protein>
<evidence type="ECO:0000256" key="4">
    <source>
        <dbReference type="ARBA" id="ARBA00022490"/>
    </source>
</evidence>
<dbReference type="OrthoDB" id="1523826at2"/>
<dbReference type="InterPro" id="IPR003783">
    <property type="entry name" value="Regulatory_RecX"/>
</dbReference>
<gene>
    <name evidence="5" type="primary">recX</name>
    <name evidence="7" type="ORF">LX69_01815</name>
</gene>
<evidence type="ECO:0000256" key="5">
    <source>
        <dbReference type="HAMAP-Rule" id="MF_01114"/>
    </source>
</evidence>
<dbReference type="InterPro" id="IPR036388">
    <property type="entry name" value="WH-like_DNA-bd_sf"/>
</dbReference>
<dbReference type="Pfam" id="PF02631">
    <property type="entry name" value="RecX_HTH2"/>
    <property type="match status" value="1"/>
</dbReference>
<dbReference type="PANTHER" id="PTHR33602">
    <property type="entry name" value="REGULATORY PROTEIN RECX FAMILY PROTEIN"/>
    <property type="match status" value="1"/>
</dbReference>
<comment type="subcellular location">
    <subcellularLocation>
        <location evidence="1 5">Cytoplasm</location>
    </subcellularLocation>
</comment>
<dbReference type="Gene3D" id="1.10.10.10">
    <property type="entry name" value="Winged helix-like DNA-binding domain superfamily/Winged helix DNA-binding domain"/>
    <property type="match status" value="1"/>
</dbReference>
<evidence type="ECO:0000256" key="3">
    <source>
        <dbReference type="ARBA" id="ARBA00018111"/>
    </source>
</evidence>
<dbReference type="InterPro" id="IPR053924">
    <property type="entry name" value="RecX_HTH_2nd"/>
</dbReference>
<comment type="caution">
    <text evidence="7">The sequence shown here is derived from an EMBL/GenBank/DDBJ whole genome shotgun (WGS) entry which is preliminary data.</text>
</comment>
<accession>A0A2W7N8L3</accession>
<sequence>MDQIRDEVKSALNKAAALCSAGEKSVSDIRTKLEKWDLSTDEMAWIIQTLINERFIDHQRFASFFVKDKFRFNKWGKRKIAFELSRKGIEQDIIQEALQTIDDADYAIVIKEILTVKLRQIKNKDPWQTKSALLRFGTSKGFETDAILQTINKLTNDDSDL</sequence>
<dbReference type="EMBL" id="QKZK01000012">
    <property type="protein sequence ID" value="PZX16745.1"/>
    <property type="molecule type" value="Genomic_DNA"/>
</dbReference>
<reference evidence="7 8" key="1">
    <citation type="submission" date="2018-06" db="EMBL/GenBank/DDBJ databases">
        <title>Genomic Encyclopedia of Archaeal and Bacterial Type Strains, Phase II (KMG-II): from individual species to whole genera.</title>
        <authorList>
            <person name="Goeker M."/>
        </authorList>
    </citation>
    <scope>NUCLEOTIDE SEQUENCE [LARGE SCALE GENOMIC DNA]</scope>
    <source>
        <strain evidence="7 8">DSM 6779</strain>
    </source>
</reference>
<dbReference type="PANTHER" id="PTHR33602:SF1">
    <property type="entry name" value="REGULATORY PROTEIN RECX FAMILY PROTEIN"/>
    <property type="match status" value="1"/>
</dbReference>
<evidence type="ECO:0000256" key="1">
    <source>
        <dbReference type="ARBA" id="ARBA00004496"/>
    </source>
</evidence>
<evidence type="ECO:0000259" key="6">
    <source>
        <dbReference type="Pfam" id="PF02631"/>
    </source>
</evidence>
<dbReference type="AlphaFoldDB" id="A0A2W7N8L3"/>
<dbReference type="Proteomes" id="UP000249239">
    <property type="component" value="Unassembled WGS sequence"/>
</dbReference>
<proteinExistence type="inferred from homology"/>
<evidence type="ECO:0000313" key="8">
    <source>
        <dbReference type="Proteomes" id="UP000249239"/>
    </source>
</evidence>
<keyword evidence="8" id="KW-1185">Reference proteome</keyword>
<dbReference type="HAMAP" id="MF_01114">
    <property type="entry name" value="RecX"/>
    <property type="match status" value="1"/>
</dbReference>
<dbReference type="GO" id="GO:0006282">
    <property type="term" value="P:regulation of DNA repair"/>
    <property type="evidence" value="ECO:0007669"/>
    <property type="project" value="UniProtKB-UniRule"/>
</dbReference>
<evidence type="ECO:0000256" key="2">
    <source>
        <dbReference type="ARBA" id="ARBA00009695"/>
    </source>
</evidence>
<name>A0A2W7N8L3_9BACT</name>
<organism evidence="7 8">
    <name type="scientific">Breznakibacter xylanolyticus</name>
    <dbReference type="NCBI Taxonomy" id="990"/>
    <lineage>
        <taxon>Bacteria</taxon>
        <taxon>Pseudomonadati</taxon>
        <taxon>Bacteroidota</taxon>
        <taxon>Bacteroidia</taxon>
        <taxon>Marinilabiliales</taxon>
        <taxon>Marinilabiliaceae</taxon>
        <taxon>Breznakibacter</taxon>
    </lineage>
</organism>
<comment type="similarity">
    <text evidence="2 5">Belongs to the RecX family.</text>
</comment>
<keyword evidence="4 5" id="KW-0963">Cytoplasm</keyword>
<dbReference type="GO" id="GO:0005737">
    <property type="term" value="C:cytoplasm"/>
    <property type="evidence" value="ECO:0007669"/>
    <property type="project" value="UniProtKB-SubCell"/>
</dbReference>
<comment type="function">
    <text evidence="5">Modulates RecA activity.</text>
</comment>